<evidence type="ECO:0000313" key="12">
    <source>
        <dbReference type="EMBL" id="KAK9822342.1"/>
    </source>
</evidence>
<evidence type="ECO:0000256" key="8">
    <source>
        <dbReference type="ARBA" id="ARBA00048679"/>
    </source>
</evidence>
<dbReference type="Proteomes" id="UP001438707">
    <property type="component" value="Unassembled WGS sequence"/>
</dbReference>
<evidence type="ECO:0000259" key="11">
    <source>
        <dbReference type="PROSITE" id="PS50011"/>
    </source>
</evidence>
<feature type="compositionally biased region" description="Low complexity" evidence="10">
    <location>
        <begin position="350"/>
        <end position="370"/>
    </location>
</feature>
<dbReference type="CDD" id="cd14014">
    <property type="entry name" value="STKc_PknB_like"/>
    <property type="match status" value="1"/>
</dbReference>
<feature type="domain" description="Protein kinase" evidence="11">
    <location>
        <begin position="86"/>
        <end position="350"/>
    </location>
</feature>
<evidence type="ECO:0000256" key="10">
    <source>
        <dbReference type="SAM" id="MobiDB-lite"/>
    </source>
</evidence>
<keyword evidence="3" id="KW-0808">Transferase</keyword>
<name>A0AAW1QLM7_9CHLO</name>
<feature type="region of interest" description="Disordered" evidence="10">
    <location>
        <begin position="350"/>
        <end position="372"/>
    </location>
</feature>
<comment type="caution">
    <text evidence="12">The sequence shown here is derived from an EMBL/GenBank/DDBJ whole genome shotgun (WGS) entry which is preliminary data.</text>
</comment>
<proteinExistence type="predicted"/>
<dbReference type="PROSITE" id="PS00107">
    <property type="entry name" value="PROTEIN_KINASE_ATP"/>
    <property type="match status" value="1"/>
</dbReference>
<comment type="catalytic activity">
    <reaction evidence="7">
        <text>L-threonyl-[protein] + ATP = O-phospho-L-threonyl-[protein] + ADP + H(+)</text>
        <dbReference type="Rhea" id="RHEA:46608"/>
        <dbReference type="Rhea" id="RHEA-COMP:11060"/>
        <dbReference type="Rhea" id="RHEA-COMP:11605"/>
        <dbReference type="ChEBI" id="CHEBI:15378"/>
        <dbReference type="ChEBI" id="CHEBI:30013"/>
        <dbReference type="ChEBI" id="CHEBI:30616"/>
        <dbReference type="ChEBI" id="CHEBI:61977"/>
        <dbReference type="ChEBI" id="CHEBI:456216"/>
        <dbReference type="EC" id="2.7.11.1"/>
    </reaction>
</comment>
<dbReference type="SMART" id="SM00220">
    <property type="entry name" value="S_TKc"/>
    <property type="match status" value="1"/>
</dbReference>
<dbReference type="PANTHER" id="PTHR24363">
    <property type="entry name" value="SERINE/THREONINE PROTEIN KINASE"/>
    <property type="match status" value="1"/>
</dbReference>
<dbReference type="Pfam" id="PF00069">
    <property type="entry name" value="Pkinase"/>
    <property type="match status" value="1"/>
</dbReference>
<dbReference type="GO" id="GO:0005524">
    <property type="term" value="F:ATP binding"/>
    <property type="evidence" value="ECO:0007669"/>
    <property type="project" value="UniProtKB-UniRule"/>
</dbReference>
<evidence type="ECO:0000256" key="7">
    <source>
        <dbReference type="ARBA" id="ARBA00047899"/>
    </source>
</evidence>
<dbReference type="InterPro" id="IPR000719">
    <property type="entry name" value="Prot_kinase_dom"/>
</dbReference>
<evidence type="ECO:0000256" key="6">
    <source>
        <dbReference type="ARBA" id="ARBA00022840"/>
    </source>
</evidence>
<evidence type="ECO:0000256" key="9">
    <source>
        <dbReference type="PROSITE-ProRule" id="PRU10141"/>
    </source>
</evidence>
<dbReference type="EC" id="2.7.11.1" evidence="1"/>
<comment type="catalytic activity">
    <reaction evidence="8">
        <text>L-seryl-[protein] + ATP = O-phospho-L-seryl-[protein] + ADP + H(+)</text>
        <dbReference type="Rhea" id="RHEA:17989"/>
        <dbReference type="Rhea" id="RHEA-COMP:9863"/>
        <dbReference type="Rhea" id="RHEA-COMP:11604"/>
        <dbReference type="ChEBI" id="CHEBI:15378"/>
        <dbReference type="ChEBI" id="CHEBI:29999"/>
        <dbReference type="ChEBI" id="CHEBI:30616"/>
        <dbReference type="ChEBI" id="CHEBI:83421"/>
        <dbReference type="ChEBI" id="CHEBI:456216"/>
        <dbReference type="EC" id="2.7.11.1"/>
    </reaction>
</comment>
<evidence type="ECO:0000256" key="1">
    <source>
        <dbReference type="ARBA" id="ARBA00012513"/>
    </source>
</evidence>
<gene>
    <name evidence="12" type="ORF">WJX74_010055</name>
</gene>
<evidence type="ECO:0000256" key="5">
    <source>
        <dbReference type="ARBA" id="ARBA00022777"/>
    </source>
</evidence>
<dbReference type="InterPro" id="IPR017441">
    <property type="entry name" value="Protein_kinase_ATP_BS"/>
</dbReference>
<organism evidence="12 13">
    <name type="scientific">Apatococcus lobatus</name>
    <dbReference type="NCBI Taxonomy" id="904363"/>
    <lineage>
        <taxon>Eukaryota</taxon>
        <taxon>Viridiplantae</taxon>
        <taxon>Chlorophyta</taxon>
        <taxon>core chlorophytes</taxon>
        <taxon>Trebouxiophyceae</taxon>
        <taxon>Chlorellales</taxon>
        <taxon>Chlorellaceae</taxon>
        <taxon>Apatococcus</taxon>
    </lineage>
</organism>
<dbReference type="Gene3D" id="1.10.510.10">
    <property type="entry name" value="Transferase(Phosphotransferase) domain 1"/>
    <property type="match status" value="1"/>
</dbReference>
<dbReference type="InterPro" id="IPR008271">
    <property type="entry name" value="Ser/Thr_kinase_AS"/>
</dbReference>
<feature type="binding site" evidence="9">
    <location>
        <position position="115"/>
    </location>
    <ligand>
        <name>ATP</name>
        <dbReference type="ChEBI" id="CHEBI:30616"/>
    </ligand>
</feature>
<keyword evidence="4 9" id="KW-0547">Nucleotide-binding</keyword>
<evidence type="ECO:0000313" key="13">
    <source>
        <dbReference type="Proteomes" id="UP001438707"/>
    </source>
</evidence>
<dbReference type="EMBL" id="JALJOS010000033">
    <property type="protein sequence ID" value="KAK9822342.1"/>
    <property type="molecule type" value="Genomic_DNA"/>
</dbReference>
<dbReference type="PANTHER" id="PTHR24363:SF0">
    <property type="entry name" value="SERINE_THREONINE KINASE LIKE DOMAIN CONTAINING 1"/>
    <property type="match status" value="1"/>
</dbReference>
<keyword evidence="5" id="KW-0418">Kinase</keyword>
<reference evidence="12 13" key="1">
    <citation type="journal article" date="2024" name="Nat. Commun.">
        <title>Phylogenomics reveals the evolutionary origins of lichenization in chlorophyte algae.</title>
        <authorList>
            <person name="Puginier C."/>
            <person name="Libourel C."/>
            <person name="Otte J."/>
            <person name="Skaloud P."/>
            <person name="Haon M."/>
            <person name="Grisel S."/>
            <person name="Petersen M."/>
            <person name="Berrin J.G."/>
            <person name="Delaux P.M."/>
            <person name="Dal Grande F."/>
            <person name="Keller J."/>
        </authorList>
    </citation>
    <scope>NUCLEOTIDE SEQUENCE [LARGE SCALE GENOMIC DNA]</scope>
    <source>
        <strain evidence="12 13">SAG 2145</strain>
    </source>
</reference>
<dbReference type="PROSITE" id="PS00108">
    <property type="entry name" value="PROTEIN_KINASE_ST"/>
    <property type="match status" value="1"/>
</dbReference>
<evidence type="ECO:0000256" key="4">
    <source>
        <dbReference type="ARBA" id="ARBA00022741"/>
    </source>
</evidence>
<keyword evidence="13" id="KW-1185">Reference proteome</keyword>
<accession>A0AAW1QLM7</accession>
<evidence type="ECO:0000256" key="3">
    <source>
        <dbReference type="ARBA" id="ARBA00022679"/>
    </source>
</evidence>
<dbReference type="SUPFAM" id="SSF56112">
    <property type="entry name" value="Protein kinase-like (PK-like)"/>
    <property type="match status" value="1"/>
</dbReference>
<dbReference type="InterPro" id="IPR011009">
    <property type="entry name" value="Kinase-like_dom_sf"/>
</dbReference>
<sequence length="592" mass="64119">MRASRPSPLLQAPRGFVKPRGVQARPVHIVAGPRRTQHAARMTGKQLCCKAKEVESQQEQTFNLPREDEPVWAGDYKAGEVVGGRYKMLEVLGQGSSGVTYKALDKESGNEVAVKALSLKRLSNWKQLELFEREAGTLASLSHPSIPRYIAHFEQDTQQDRAFFLVQELAVGKTLAELVEEGQRLDEAEVERIAQQLLAVAEYLGQKRPAVIHRDIKPQNILLQNGKPGGQVYLVDFGGVQAAAASQGSMPYASTIIGTYGYMAPEQFQGSASHASDLYSLGGTLLYLLTGRPPGDFPQERFRTDLSELKGTVGARMQAILEGLLDPHVEDRMTAAQALSVLRGEQDRALSSGSASSSSSSASSQLPSGSRIQCSRSGTNLVIDIPPAKLLAGERIGTASFAVAWNAFVAFWTVSAIASGGALFAAFSAPFWVAGVQLGKQAFGGSFQSERLELGWADTPGIRKRWRLAARLPSIRGGSVDWNSQATGKGSREAEGACSDLQGAQLVPLAEVNGELQCEVVLKEGTRRHQLGASLSLVEQRWLVQRINQHLESLGIETDGDDGLDLKRSARRRLRSNNILSATSDDFGMDPW</sequence>
<evidence type="ECO:0000256" key="2">
    <source>
        <dbReference type="ARBA" id="ARBA00022527"/>
    </source>
</evidence>
<keyword evidence="2" id="KW-0723">Serine/threonine-protein kinase</keyword>
<dbReference type="PROSITE" id="PS50011">
    <property type="entry name" value="PROTEIN_KINASE_DOM"/>
    <property type="match status" value="1"/>
</dbReference>
<keyword evidence="6 9" id="KW-0067">ATP-binding</keyword>
<dbReference type="AlphaFoldDB" id="A0AAW1QLM7"/>
<dbReference type="GO" id="GO:0004674">
    <property type="term" value="F:protein serine/threonine kinase activity"/>
    <property type="evidence" value="ECO:0007669"/>
    <property type="project" value="UniProtKB-KW"/>
</dbReference>
<protein>
    <recommendedName>
        <fullName evidence="1">non-specific serine/threonine protein kinase</fullName>
        <ecNumber evidence="1">2.7.11.1</ecNumber>
    </recommendedName>
</protein>